<comment type="caution">
    <text evidence="3">The sequence shown here is derived from an EMBL/GenBank/DDBJ whole genome shotgun (WGS) entry which is preliminary data.</text>
</comment>
<dbReference type="Proteomes" id="UP001529510">
    <property type="component" value="Unassembled WGS sequence"/>
</dbReference>
<protein>
    <recommendedName>
        <fullName evidence="2">TRIM8/14/16/25/29/45/65 coiled-coil region domain-containing protein</fullName>
    </recommendedName>
</protein>
<organism evidence="3 4">
    <name type="scientific">Cirrhinus mrigala</name>
    <name type="common">Mrigala</name>
    <dbReference type="NCBI Taxonomy" id="683832"/>
    <lineage>
        <taxon>Eukaryota</taxon>
        <taxon>Metazoa</taxon>
        <taxon>Chordata</taxon>
        <taxon>Craniata</taxon>
        <taxon>Vertebrata</taxon>
        <taxon>Euteleostomi</taxon>
        <taxon>Actinopterygii</taxon>
        <taxon>Neopterygii</taxon>
        <taxon>Teleostei</taxon>
        <taxon>Ostariophysi</taxon>
        <taxon>Cypriniformes</taxon>
        <taxon>Cyprinidae</taxon>
        <taxon>Labeoninae</taxon>
        <taxon>Labeonini</taxon>
        <taxon>Cirrhinus</taxon>
    </lineage>
</organism>
<dbReference type="InterPro" id="IPR058030">
    <property type="entry name" value="TRIM8/14/16/25/29/45/65_CC"/>
</dbReference>
<keyword evidence="1" id="KW-0175">Coiled coil</keyword>
<evidence type="ECO:0000259" key="2">
    <source>
        <dbReference type="Pfam" id="PF25600"/>
    </source>
</evidence>
<accession>A0ABD0RIB5</accession>
<sequence>MRSIERCQAELLEKMEENQKAAEKQEEELIEDLQQEITELKRRDTELEQLSHTEDHLHFIQIYPSMCKPVNTKQWPDISVNTLMNLDTIRAALTQLQQTLDENLSQT</sequence>
<gene>
    <name evidence="3" type="ORF">M9458_006818</name>
</gene>
<dbReference type="EMBL" id="JAMKFB020000003">
    <property type="protein sequence ID" value="KAL0198278.1"/>
    <property type="molecule type" value="Genomic_DNA"/>
</dbReference>
<evidence type="ECO:0000256" key="1">
    <source>
        <dbReference type="SAM" id="Coils"/>
    </source>
</evidence>
<keyword evidence="4" id="KW-1185">Reference proteome</keyword>
<feature type="non-terminal residue" evidence="3">
    <location>
        <position position="107"/>
    </location>
</feature>
<proteinExistence type="predicted"/>
<name>A0ABD0RIB5_CIRMR</name>
<evidence type="ECO:0000313" key="3">
    <source>
        <dbReference type="EMBL" id="KAL0198278.1"/>
    </source>
</evidence>
<evidence type="ECO:0000313" key="4">
    <source>
        <dbReference type="Proteomes" id="UP001529510"/>
    </source>
</evidence>
<dbReference type="AlphaFoldDB" id="A0ABD0RIB5"/>
<reference evidence="3 4" key="1">
    <citation type="submission" date="2024-05" db="EMBL/GenBank/DDBJ databases">
        <title>Genome sequencing and assembly of Indian major carp, Cirrhinus mrigala (Hamilton, 1822).</title>
        <authorList>
            <person name="Mohindra V."/>
            <person name="Chowdhury L.M."/>
            <person name="Lal K."/>
            <person name="Jena J.K."/>
        </authorList>
    </citation>
    <scope>NUCLEOTIDE SEQUENCE [LARGE SCALE GENOMIC DNA]</scope>
    <source>
        <strain evidence="3">CM1030</strain>
        <tissue evidence="3">Blood</tissue>
    </source>
</reference>
<feature type="domain" description="TRIM8/14/16/25/29/45/65 coiled-coil region" evidence="2">
    <location>
        <begin position="1"/>
        <end position="105"/>
    </location>
</feature>
<feature type="coiled-coil region" evidence="1">
    <location>
        <begin position="4"/>
        <end position="50"/>
    </location>
</feature>
<dbReference type="Pfam" id="PF25600">
    <property type="entry name" value="TRIM_CC"/>
    <property type="match status" value="1"/>
</dbReference>